<evidence type="ECO:0000313" key="1">
    <source>
        <dbReference type="EMBL" id="GGH80155.1"/>
    </source>
</evidence>
<keyword evidence="2" id="KW-1185">Reference proteome</keyword>
<organism evidence="1 2">
    <name type="scientific">Hymenobacter frigidus</name>
    <dbReference type="NCBI Taxonomy" id="1524095"/>
    <lineage>
        <taxon>Bacteria</taxon>
        <taxon>Pseudomonadati</taxon>
        <taxon>Bacteroidota</taxon>
        <taxon>Cytophagia</taxon>
        <taxon>Cytophagales</taxon>
        <taxon>Hymenobacteraceae</taxon>
        <taxon>Hymenobacter</taxon>
    </lineage>
</organism>
<accession>A0ABQ1ZW68</accession>
<dbReference type="EMBL" id="BMGY01000003">
    <property type="protein sequence ID" value="GGH80155.1"/>
    <property type="molecule type" value="Genomic_DNA"/>
</dbReference>
<comment type="caution">
    <text evidence="1">The sequence shown here is derived from an EMBL/GenBank/DDBJ whole genome shotgun (WGS) entry which is preliminary data.</text>
</comment>
<reference evidence="2" key="1">
    <citation type="journal article" date="2019" name="Int. J. Syst. Evol. Microbiol.">
        <title>The Global Catalogue of Microorganisms (GCM) 10K type strain sequencing project: providing services to taxonomists for standard genome sequencing and annotation.</title>
        <authorList>
            <consortium name="The Broad Institute Genomics Platform"/>
            <consortium name="The Broad Institute Genome Sequencing Center for Infectious Disease"/>
            <person name="Wu L."/>
            <person name="Ma J."/>
        </authorList>
    </citation>
    <scope>NUCLEOTIDE SEQUENCE [LARGE SCALE GENOMIC DNA]</scope>
    <source>
        <strain evidence="2">CGMCC 1.14966</strain>
    </source>
</reference>
<dbReference type="Proteomes" id="UP000637774">
    <property type="component" value="Unassembled WGS sequence"/>
</dbReference>
<dbReference type="PROSITE" id="PS51257">
    <property type="entry name" value="PROKAR_LIPOPROTEIN"/>
    <property type="match status" value="1"/>
</dbReference>
<gene>
    <name evidence="1" type="ORF">GCM10011495_04950</name>
</gene>
<name>A0ABQ1ZW68_9BACT</name>
<evidence type="ECO:0000313" key="2">
    <source>
        <dbReference type="Proteomes" id="UP000637774"/>
    </source>
</evidence>
<sequence>MIPIQLRTYFLTAGILAGLLSTGCVRKQFFQPDARPNVALPLPAATDSVRGVTAGRQYARHGRLYHALVGQHHRSIWAAPVNAPVLNLATARPGGLLAGKVGGGFNSTSLSLTAPDGSAYVIRTVDKDPIRATPEAVRGTFLVNVLRDNVSATNPYAALVIPPLATALGVPRSEPHLYYVRPDDPAFQADSLQRFRGQLAYLEEKAAVLPGNATPTAVLNSEEAFAAVFASPAQRFDQPALLRARLFDGWLGDWDRHAGQWNWAVGTPAANGYAPLLPLPKDRDMVFYRLDDGVLGWLIGHVAIRHWVTFGPRYKNPVALLSNGEYLDRRALNGLNRAQFQAAARALQSQLADTLLSRAVHRLPPTAFALEGPRTIAALQARRVALPALADALYQDLARRPMVGGTAQAETFLINRYPDSTQVIVYPSGSRPAQPLFSRTFLSSETKEISLQGLGGDDSFVVNNPANAAAKIRLRIYGGPGANKLTEGNKEVGAKALRGVFFSQSSAPAAQAYDKLPEE</sequence>
<proteinExistence type="predicted"/>
<protein>
    <submittedName>
        <fullName evidence="1">Uncharacterized protein</fullName>
    </submittedName>
</protein>